<feature type="chain" id="PRO_5041326456" evidence="1">
    <location>
        <begin position="19"/>
        <end position="322"/>
    </location>
</feature>
<dbReference type="EMBL" id="JAUKTV010000013">
    <property type="protein sequence ID" value="KAK0718944.1"/>
    <property type="molecule type" value="Genomic_DNA"/>
</dbReference>
<evidence type="ECO:0000313" key="2">
    <source>
        <dbReference type="EMBL" id="KAK0718944.1"/>
    </source>
</evidence>
<protein>
    <submittedName>
        <fullName evidence="2">Uncharacterized protein</fullName>
    </submittedName>
</protein>
<dbReference type="PANTHER" id="PTHR42678:SF34">
    <property type="entry name" value="OS04G0183300 PROTEIN"/>
    <property type="match status" value="1"/>
</dbReference>
<reference evidence="2" key="1">
    <citation type="submission" date="2023-06" db="EMBL/GenBank/DDBJ databases">
        <title>Genome-scale phylogeny and comparative genomics of the fungal order Sordariales.</title>
        <authorList>
            <consortium name="Lawrence Berkeley National Laboratory"/>
            <person name="Hensen N."/>
            <person name="Bonometti L."/>
            <person name="Westerberg I."/>
            <person name="Brannstrom I.O."/>
            <person name="Guillou S."/>
            <person name="Cros-Aarteil S."/>
            <person name="Calhoun S."/>
            <person name="Haridas S."/>
            <person name="Kuo A."/>
            <person name="Mondo S."/>
            <person name="Pangilinan J."/>
            <person name="Riley R."/>
            <person name="Labutti K."/>
            <person name="Andreopoulos B."/>
            <person name="Lipzen A."/>
            <person name="Chen C."/>
            <person name="Yanf M."/>
            <person name="Daum C."/>
            <person name="Ng V."/>
            <person name="Clum A."/>
            <person name="Steindorff A."/>
            <person name="Ohm R."/>
            <person name="Martin F."/>
            <person name="Silar P."/>
            <person name="Natvig D."/>
            <person name="Lalanne C."/>
            <person name="Gautier V."/>
            <person name="Ament-Velasquez S.L."/>
            <person name="Kruys A."/>
            <person name="Hutchinson M.I."/>
            <person name="Powell A.J."/>
            <person name="Barry K."/>
            <person name="Miller A.N."/>
            <person name="Grigoriev I.V."/>
            <person name="Debuchy R."/>
            <person name="Gladieux P."/>
            <person name="Thoren M.H."/>
            <person name="Johannesson H."/>
        </authorList>
    </citation>
    <scope>NUCLEOTIDE SEQUENCE</scope>
    <source>
        <strain evidence="2">CBS 540.89</strain>
    </source>
</reference>
<dbReference type="SUPFAM" id="SSF75304">
    <property type="entry name" value="Amidase signature (AS) enzymes"/>
    <property type="match status" value="1"/>
</dbReference>
<name>A0AA40AN88_9PEZI</name>
<organism evidence="2 3">
    <name type="scientific">Apiosordaria backusii</name>
    <dbReference type="NCBI Taxonomy" id="314023"/>
    <lineage>
        <taxon>Eukaryota</taxon>
        <taxon>Fungi</taxon>
        <taxon>Dikarya</taxon>
        <taxon>Ascomycota</taxon>
        <taxon>Pezizomycotina</taxon>
        <taxon>Sordariomycetes</taxon>
        <taxon>Sordariomycetidae</taxon>
        <taxon>Sordariales</taxon>
        <taxon>Lasiosphaeriaceae</taxon>
        <taxon>Apiosordaria</taxon>
    </lineage>
</organism>
<dbReference type="InterPro" id="IPR036928">
    <property type="entry name" value="AS_sf"/>
</dbReference>
<dbReference type="Gene3D" id="3.90.1300.10">
    <property type="entry name" value="Amidase signature (AS) domain"/>
    <property type="match status" value="1"/>
</dbReference>
<dbReference type="PANTHER" id="PTHR42678">
    <property type="entry name" value="AMIDASE"/>
    <property type="match status" value="1"/>
</dbReference>
<dbReference type="AlphaFoldDB" id="A0AA40AN88"/>
<accession>A0AA40AN88</accession>
<evidence type="ECO:0000313" key="3">
    <source>
        <dbReference type="Proteomes" id="UP001172159"/>
    </source>
</evidence>
<proteinExistence type="predicted"/>
<dbReference type="Proteomes" id="UP001172159">
    <property type="component" value="Unassembled WGS sequence"/>
</dbReference>
<sequence>MRQLLVIVIYGLFFQTRSFSPAEPSLAKPTSVSFAPSSNIHDDHTLSAAEYDAKNDTEAIGSSMVIPSLEARPSPRTYTAVSTSLTKEISRHRRGIATTEGCWRVSKSLDTLGMMARSARDVAAAPEVLLDPTARSKLPEDGFASFPTGSFEGMKAGFVDPTLWRFPADFWVPSDEAKIHHDAAYHHVRELVHSKGAWVVHPVTLPQPSELSIGDNYIPSIPETTAKEFFVKYVDSSSPIRNLEAVINFNSEPKETCLPKMPQINPCLSKPPNNKPSLEQYKSAFDYMTRLARDEVLAKTFHDNDLDIILDPMESTVCVLWG</sequence>
<feature type="signal peptide" evidence="1">
    <location>
        <begin position="1"/>
        <end position="18"/>
    </location>
</feature>
<evidence type="ECO:0000256" key="1">
    <source>
        <dbReference type="SAM" id="SignalP"/>
    </source>
</evidence>
<comment type="caution">
    <text evidence="2">The sequence shown here is derived from an EMBL/GenBank/DDBJ whole genome shotgun (WGS) entry which is preliminary data.</text>
</comment>
<keyword evidence="3" id="KW-1185">Reference proteome</keyword>
<gene>
    <name evidence="2" type="ORF">B0T21DRAFT_414964</name>
</gene>
<keyword evidence="1" id="KW-0732">Signal</keyword>